<comment type="caution">
    <text evidence="1">The sequence shown here is derived from an EMBL/GenBank/DDBJ whole genome shotgun (WGS) entry which is preliminary data.</text>
</comment>
<sequence length="221" mass="25876">MINANKILRQINSLTEDLITTGLCDDQNFPHVITKPKNIVSVCIGNLGTTIFLKNVPYKEIYNEMRKRRLFNFKMIDGALVLMEYTFNKRELVHHRLCFFPSPDLLEYQSHEELYLEDDIYLDILSKQMVTVPLRFDFENDSDKVCPIEHPISHLTIGQYSNCRIPVTSAMPPSHFVDFIIRNFYHTAYSKYCSEIRKYPNEFGQTLYEEEKGVTYIAVPS</sequence>
<dbReference type="Pfam" id="PF10053">
    <property type="entry name" value="DUF2290"/>
    <property type="match status" value="1"/>
</dbReference>
<evidence type="ECO:0000313" key="1">
    <source>
        <dbReference type="EMBL" id="HJD34096.1"/>
    </source>
</evidence>
<reference evidence="1" key="2">
    <citation type="submission" date="2021-04" db="EMBL/GenBank/DDBJ databases">
        <authorList>
            <person name="Gilroy R."/>
        </authorList>
    </citation>
    <scope>NUCLEOTIDE SEQUENCE</scope>
    <source>
        <strain evidence="1">ChiGjej3B3-11674</strain>
    </source>
</reference>
<accession>A0A9D2R7D1</accession>
<proteinExistence type="predicted"/>
<evidence type="ECO:0000313" key="2">
    <source>
        <dbReference type="Proteomes" id="UP000823897"/>
    </source>
</evidence>
<dbReference type="InterPro" id="IPR018742">
    <property type="entry name" value="DUF2290"/>
</dbReference>
<organism evidence="1 2">
    <name type="scientific">Candidatus Mediterraneibacter tabaqchaliae</name>
    <dbReference type="NCBI Taxonomy" id="2838689"/>
    <lineage>
        <taxon>Bacteria</taxon>
        <taxon>Bacillati</taxon>
        <taxon>Bacillota</taxon>
        <taxon>Clostridia</taxon>
        <taxon>Lachnospirales</taxon>
        <taxon>Lachnospiraceae</taxon>
        <taxon>Mediterraneibacter</taxon>
    </lineage>
</organism>
<reference evidence="1" key="1">
    <citation type="journal article" date="2021" name="PeerJ">
        <title>Extensive microbial diversity within the chicken gut microbiome revealed by metagenomics and culture.</title>
        <authorList>
            <person name="Gilroy R."/>
            <person name="Ravi A."/>
            <person name="Getino M."/>
            <person name="Pursley I."/>
            <person name="Horton D.L."/>
            <person name="Alikhan N.F."/>
            <person name="Baker D."/>
            <person name="Gharbi K."/>
            <person name="Hall N."/>
            <person name="Watson M."/>
            <person name="Adriaenssens E.M."/>
            <person name="Foster-Nyarko E."/>
            <person name="Jarju S."/>
            <person name="Secka A."/>
            <person name="Antonio M."/>
            <person name="Oren A."/>
            <person name="Chaudhuri R.R."/>
            <person name="La Ragione R."/>
            <person name="Hildebrand F."/>
            <person name="Pallen M.J."/>
        </authorList>
    </citation>
    <scope>NUCLEOTIDE SEQUENCE</scope>
    <source>
        <strain evidence="1">ChiGjej3B3-11674</strain>
    </source>
</reference>
<dbReference type="EMBL" id="DWUV01000114">
    <property type="protein sequence ID" value="HJD34096.1"/>
    <property type="molecule type" value="Genomic_DNA"/>
</dbReference>
<protein>
    <submittedName>
        <fullName evidence="1">DUF2290 domain-containing protein</fullName>
    </submittedName>
</protein>
<gene>
    <name evidence="1" type="ORF">H9911_06115</name>
</gene>
<dbReference type="AlphaFoldDB" id="A0A9D2R7D1"/>
<name>A0A9D2R7D1_9FIRM</name>
<dbReference type="Proteomes" id="UP000823897">
    <property type="component" value="Unassembled WGS sequence"/>
</dbReference>